<gene>
    <name evidence="4" type="ORF">ACFQL7_04535</name>
</gene>
<dbReference type="InterPro" id="IPR007050">
    <property type="entry name" value="HTH_bacterioopsin"/>
</dbReference>
<dbReference type="EMBL" id="JBHTAX010000001">
    <property type="protein sequence ID" value="MFC7189186.1"/>
    <property type="molecule type" value="Genomic_DNA"/>
</dbReference>
<evidence type="ECO:0000256" key="1">
    <source>
        <dbReference type="ARBA" id="ARBA00023015"/>
    </source>
</evidence>
<sequence length="69" mass="7763">MLTPVSGLSDRQRAALLAAFDLGYYEQPRQATHKDVAARLDCAPNTASEHLQKAEMKVITNVLQFEFER</sequence>
<comment type="caution">
    <text evidence="4">The sequence shown here is derived from an EMBL/GenBank/DDBJ whole genome shotgun (WGS) entry which is preliminary data.</text>
</comment>
<evidence type="ECO:0000256" key="2">
    <source>
        <dbReference type="ARBA" id="ARBA00023163"/>
    </source>
</evidence>
<dbReference type="AlphaFoldDB" id="A0ABD5YIN1"/>
<proteinExistence type="predicted"/>
<dbReference type="PANTHER" id="PTHR34236">
    <property type="entry name" value="DIMETHYL SULFOXIDE REDUCTASE TRANSCRIPTIONAL ACTIVATOR"/>
    <property type="match status" value="1"/>
</dbReference>
<keyword evidence="2" id="KW-0804">Transcription</keyword>
<protein>
    <submittedName>
        <fullName evidence="4">Helix-turn-helix domain-containing protein</fullName>
    </submittedName>
</protein>
<dbReference type="Gene3D" id="1.10.10.10">
    <property type="entry name" value="Winged helix-like DNA-binding domain superfamily/Winged helix DNA-binding domain"/>
    <property type="match status" value="1"/>
</dbReference>
<evidence type="ECO:0000259" key="3">
    <source>
        <dbReference type="Pfam" id="PF04967"/>
    </source>
</evidence>
<feature type="domain" description="HTH bat-type" evidence="3">
    <location>
        <begin position="8"/>
        <end position="60"/>
    </location>
</feature>
<accession>A0ABD5YIN1</accession>
<keyword evidence="1" id="KW-0805">Transcription regulation</keyword>
<dbReference type="PANTHER" id="PTHR34236:SF1">
    <property type="entry name" value="DIMETHYL SULFOXIDE REDUCTASE TRANSCRIPTIONAL ACTIVATOR"/>
    <property type="match status" value="1"/>
</dbReference>
<organism evidence="4 5">
    <name type="scientific">Halocatena marina</name>
    <dbReference type="NCBI Taxonomy" id="2934937"/>
    <lineage>
        <taxon>Archaea</taxon>
        <taxon>Methanobacteriati</taxon>
        <taxon>Methanobacteriota</taxon>
        <taxon>Stenosarchaea group</taxon>
        <taxon>Halobacteria</taxon>
        <taxon>Halobacteriales</taxon>
        <taxon>Natronomonadaceae</taxon>
        <taxon>Halocatena</taxon>
    </lineage>
</organism>
<keyword evidence="5" id="KW-1185">Reference proteome</keyword>
<evidence type="ECO:0000313" key="5">
    <source>
        <dbReference type="Proteomes" id="UP001596417"/>
    </source>
</evidence>
<dbReference type="InterPro" id="IPR036388">
    <property type="entry name" value="WH-like_DNA-bd_sf"/>
</dbReference>
<dbReference type="Proteomes" id="UP001596417">
    <property type="component" value="Unassembled WGS sequence"/>
</dbReference>
<evidence type="ECO:0000313" key="4">
    <source>
        <dbReference type="EMBL" id="MFC7189186.1"/>
    </source>
</evidence>
<dbReference type="RefSeq" id="WP_248905101.1">
    <property type="nucleotide sequence ID" value="NZ_JALLPK010000001.1"/>
</dbReference>
<name>A0ABD5YIN1_9EURY</name>
<reference evidence="4 5" key="1">
    <citation type="journal article" date="2019" name="Int. J. Syst. Evol. Microbiol.">
        <title>The Global Catalogue of Microorganisms (GCM) 10K type strain sequencing project: providing services to taxonomists for standard genome sequencing and annotation.</title>
        <authorList>
            <consortium name="The Broad Institute Genomics Platform"/>
            <consortium name="The Broad Institute Genome Sequencing Center for Infectious Disease"/>
            <person name="Wu L."/>
            <person name="Ma J."/>
        </authorList>
    </citation>
    <scope>NUCLEOTIDE SEQUENCE [LARGE SCALE GENOMIC DNA]</scope>
    <source>
        <strain evidence="4 5">RDMS1</strain>
    </source>
</reference>
<dbReference type="Pfam" id="PF04967">
    <property type="entry name" value="HTH_10"/>
    <property type="match status" value="1"/>
</dbReference>